<dbReference type="AlphaFoldDB" id="A0ABD2JCA3"/>
<proteinExistence type="predicted"/>
<dbReference type="InterPro" id="IPR002083">
    <property type="entry name" value="MATH/TRAF_dom"/>
</dbReference>
<dbReference type="SUPFAM" id="SSF49599">
    <property type="entry name" value="TRAF domain-like"/>
    <property type="match status" value="1"/>
</dbReference>
<comment type="caution">
    <text evidence="2">The sequence shown here is derived from an EMBL/GenBank/DDBJ whole genome shotgun (WGS) entry which is preliminary data.</text>
</comment>
<gene>
    <name evidence="2" type="ORF">niasHS_009538</name>
</gene>
<keyword evidence="3" id="KW-1185">Reference proteome</keyword>
<name>A0ABD2JCA3_HETSC</name>
<accession>A0ABD2JCA3</accession>
<feature type="domain" description="MATH" evidence="1">
    <location>
        <begin position="39"/>
        <end position="167"/>
    </location>
</feature>
<organism evidence="2 3">
    <name type="scientific">Heterodera schachtii</name>
    <name type="common">Sugarbeet cyst nematode worm</name>
    <name type="synonym">Tylenchus schachtii</name>
    <dbReference type="NCBI Taxonomy" id="97005"/>
    <lineage>
        <taxon>Eukaryota</taxon>
        <taxon>Metazoa</taxon>
        <taxon>Ecdysozoa</taxon>
        <taxon>Nematoda</taxon>
        <taxon>Chromadorea</taxon>
        <taxon>Rhabditida</taxon>
        <taxon>Tylenchina</taxon>
        <taxon>Tylenchomorpha</taxon>
        <taxon>Tylenchoidea</taxon>
        <taxon>Heteroderidae</taxon>
        <taxon>Heteroderinae</taxon>
        <taxon>Heterodera</taxon>
    </lineage>
</organism>
<dbReference type="EMBL" id="JBICCN010000164">
    <property type="protein sequence ID" value="KAL3088241.1"/>
    <property type="molecule type" value="Genomic_DNA"/>
</dbReference>
<dbReference type="Pfam" id="PF22486">
    <property type="entry name" value="MATH_2"/>
    <property type="match status" value="1"/>
</dbReference>
<sequence>MLGRESSCCAWPGTLQNSLSAFVKRGICEGYCEERIWTFGAITMDIEKVSEFAEADVRSCRFSKTVHIKGLPWQIVAQITTDGTGNEKWLGISLLQKLALQMFGDISKFELFHKKNWAENSVGTLCDHVFCNKSNNWGFRNFISFEKLMDHSNGFYDREEDKVTLAIDVTVKDEKMDKFYLDQSKSNGTLFMDIEKVSEFAREAFLSERKSKTVHIKGFPWKILAQINPKIVRHSNQ</sequence>
<dbReference type="Gene3D" id="2.60.210.10">
    <property type="entry name" value="Apoptosis, Tumor Necrosis Factor Receptor Associated Protein 2, Chain A"/>
    <property type="match status" value="1"/>
</dbReference>
<dbReference type="InterPro" id="IPR008974">
    <property type="entry name" value="TRAF-like"/>
</dbReference>
<dbReference type="Proteomes" id="UP001620645">
    <property type="component" value="Unassembled WGS sequence"/>
</dbReference>
<evidence type="ECO:0000313" key="2">
    <source>
        <dbReference type="EMBL" id="KAL3088241.1"/>
    </source>
</evidence>
<dbReference type="PROSITE" id="PS50144">
    <property type="entry name" value="MATH"/>
    <property type="match status" value="1"/>
</dbReference>
<protein>
    <recommendedName>
        <fullName evidence="1">MATH domain-containing protein</fullName>
    </recommendedName>
</protein>
<evidence type="ECO:0000259" key="1">
    <source>
        <dbReference type="PROSITE" id="PS50144"/>
    </source>
</evidence>
<evidence type="ECO:0000313" key="3">
    <source>
        <dbReference type="Proteomes" id="UP001620645"/>
    </source>
</evidence>
<reference evidence="2 3" key="1">
    <citation type="submission" date="2024-10" db="EMBL/GenBank/DDBJ databases">
        <authorList>
            <person name="Kim D."/>
        </authorList>
    </citation>
    <scope>NUCLEOTIDE SEQUENCE [LARGE SCALE GENOMIC DNA]</scope>
    <source>
        <strain evidence="2">Taebaek</strain>
    </source>
</reference>